<dbReference type="Proteomes" id="UP001150531">
    <property type="component" value="Unassembled WGS sequence"/>
</dbReference>
<sequence length="130" mass="14786">MKITISRIVKIHTEKTLVEFSTLYGEGLSSLFTLEARENRPYDVEINIDDDFYWGKNIFTSMSNTPSIRHEAETTYITAELISITEDGCGSLRLGNSIIFISLKNDNKDLIFPSFVEILAIQITLYPTNI</sequence>
<proteinExistence type="predicted"/>
<dbReference type="EMBL" id="JAMDGS010000007">
    <property type="protein sequence ID" value="MDD1125371.1"/>
    <property type="molecule type" value="Genomic_DNA"/>
</dbReference>
<keyword evidence="2" id="KW-1185">Reference proteome</keyword>
<accession>A0ABT5PPA4</accession>
<name>A0ABT5PPA4_9PSED</name>
<evidence type="ECO:0000313" key="2">
    <source>
        <dbReference type="Proteomes" id="UP001150531"/>
    </source>
</evidence>
<comment type="caution">
    <text evidence="1">The sequence shown here is derived from an EMBL/GenBank/DDBJ whole genome shotgun (WGS) entry which is preliminary data.</text>
</comment>
<dbReference type="RefSeq" id="WP_273899757.1">
    <property type="nucleotide sequence ID" value="NZ_JAMDGS010000007.1"/>
</dbReference>
<organism evidence="1 2">
    <name type="scientific">Pseudomonas aphyarum</name>
    <dbReference type="NCBI Taxonomy" id="2942629"/>
    <lineage>
        <taxon>Bacteria</taxon>
        <taxon>Pseudomonadati</taxon>
        <taxon>Pseudomonadota</taxon>
        <taxon>Gammaproteobacteria</taxon>
        <taxon>Pseudomonadales</taxon>
        <taxon>Pseudomonadaceae</taxon>
        <taxon>Pseudomonas</taxon>
    </lineage>
</organism>
<evidence type="ECO:0000313" key="1">
    <source>
        <dbReference type="EMBL" id="MDD1125371.1"/>
    </source>
</evidence>
<reference evidence="1" key="1">
    <citation type="submission" date="2022-05" db="EMBL/GenBank/DDBJ databases">
        <title>Novel Pseudomonas spp. Isolated from a Rainbow Trout Aquaculture Facility.</title>
        <authorList>
            <person name="Testerman T."/>
            <person name="Graf J."/>
        </authorList>
    </citation>
    <scope>NUCLEOTIDE SEQUENCE</scope>
    <source>
        <strain evidence="1">ID386</strain>
    </source>
</reference>
<gene>
    <name evidence="1" type="ORF">M5G18_12300</name>
</gene>
<protein>
    <submittedName>
        <fullName evidence="1">Uncharacterized protein</fullName>
    </submittedName>
</protein>